<accession>A0ACC1T3A6</accession>
<keyword evidence="2" id="KW-1185">Reference proteome</keyword>
<sequence length="330" mass="37716">MTSTTLPAVLAAYPESSAFDWKPLIYNLAPEDQTDDLDDTPEFLTAVRAQAKRDGMNPLWRWYGVNPVTLFDETLEDADLPMTAYNTPPPLSQVDLSGVVAVVEQLNPKGTMPMFKVRIGDDVRVMKVFMDADRDEVDHPDRDMPWVAMARFRREKEAYEHLLHYGACQKGVVPMCYGWAELPFPLVDELSERFGDEDGEDRVSQDIAYLKYFMRQPKAIILEYIEDTVPLSLSNVSTAIAEKTLRALCAVHACYVQQNDIARRNILICKDERVVLVDFDFARCVSKRKPDRVRRQDLLSELATAWSLFYADLVCALLDPMEEVWLMGNF</sequence>
<comment type="caution">
    <text evidence="1">The sequence shown here is derived from an EMBL/GenBank/DDBJ whole genome shotgun (WGS) entry which is preliminary data.</text>
</comment>
<dbReference type="Proteomes" id="UP001148662">
    <property type="component" value="Unassembled WGS sequence"/>
</dbReference>
<evidence type="ECO:0000313" key="2">
    <source>
        <dbReference type="Proteomes" id="UP001148662"/>
    </source>
</evidence>
<name>A0ACC1T3A6_9APHY</name>
<dbReference type="EMBL" id="JANHOG010000681">
    <property type="protein sequence ID" value="KAJ3552276.1"/>
    <property type="molecule type" value="Genomic_DNA"/>
</dbReference>
<reference evidence="1" key="1">
    <citation type="submission" date="2022-07" db="EMBL/GenBank/DDBJ databases">
        <title>Genome Sequence of Phlebia brevispora.</title>
        <authorList>
            <person name="Buettner E."/>
        </authorList>
    </citation>
    <scope>NUCLEOTIDE SEQUENCE</scope>
    <source>
        <strain evidence="1">MPL23</strain>
    </source>
</reference>
<proteinExistence type="predicted"/>
<evidence type="ECO:0000313" key="1">
    <source>
        <dbReference type="EMBL" id="KAJ3552276.1"/>
    </source>
</evidence>
<gene>
    <name evidence="1" type="ORF">NM688_g4231</name>
</gene>
<organism evidence="1 2">
    <name type="scientific">Phlebia brevispora</name>
    <dbReference type="NCBI Taxonomy" id="194682"/>
    <lineage>
        <taxon>Eukaryota</taxon>
        <taxon>Fungi</taxon>
        <taxon>Dikarya</taxon>
        <taxon>Basidiomycota</taxon>
        <taxon>Agaricomycotina</taxon>
        <taxon>Agaricomycetes</taxon>
        <taxon>Polyporales</taxon>
        <taxon>Meruliaceae</taxon>
        <taxon>Phlebia</taxon>
    </lineage>
</organism>
<protein>
    <submittedName>
        <fullName evidence="1">Uncharacterized protein</fullName>
    </submittedName>
</protein>